<dbReference type="RefSeq" id="NP_045868.1">
    <property type="nucleotide sequence ID" value="NC_001865.1"/>
</dbReference>
<accession>V9H1A3</accession>
<sequence length="47" mass="5226">MISLQSSAISLRQLEAARGFAEVPTFPKLNRSNSKTQCNKPSSDFLR</sequence>
<feature type="region of interest" description="Disordered" evidence="1">
    <location>
        <begin position="26"/>
        <end position="47"/>
    </location>
</feature>
<evidence type="ECO:0000313" key="2">
    <source>
        <dbReference type="EMBL" id="BAA57944.1"/>
    </source>
</evidence>
<keyword evidence="2" id="KW-0934">Plastid</keyword>
<dbReference type="GeneID" id="1457449"/>
<reference evidence="2" key="1">
    <citation type="journal article" date="1997" name="Proc. Natl. Acad. Sci. U.S.A.">
        <title>Complete nucleotide sequence of the chloroplast genome from the green alga Chlorella vulgaris: the existence of genes possibly involved in chloroplast division.</title>
        <authorList>
            <person name="Wakasugi T."/>
            <person name="Nagai T."/>
            <person name="Kapoor M."/>
            <person name="Sugita M."/>
            <person name="Ito M."/>
            <person name="Ito S."/>
            <person name="Tsudzuki J."/>
            <person name="Nakashima K."/>
            <person name="Tsudzuki T."/>
            <person name="Suzuki Y."/>
            <person name="Hamada A."/>
            <person name="Ohta T."/>
            <person name="Inamura A."/>
            <person name="Yoshinaga K."/>
            <person name="Sugiura M."/>
        </authorList>
    </citation>
    <scope>NUCLEOTIDE SEQUENCE</scope>
</reference>
<organism evidence="2">
    <name type="scientific">Chlorella vulgaris</name>
    <name type="common">Green alga</name>
    <dbReference type="NCBI Taxonomy" id="3077"/>
    <lineage>
        <taxon>Eukaryota</taxon>
        <taxon>Viridiplantae</taxon>
        <taxon>Chlorophyta</taxon>
        <taxon>core chlorophytes</taxon>
        <taxon>Trebouxiophyceae</taxon>
        <taxon>Chlorellales</taxon>
        <taxon>Chlorellaceae</taxon>
        <taxon>Chlorella clade</taxon>
        <taxon>Chlorella</taxon>
    </lineage>
</organism>
<geneLocation type="chloroplast" evidence="2"/>
<name>V9H1A3_CHLVU</name>
<dbReference type="EMBL" id="AB001684">
    <property type="protein sequence ID" value="BAA57944.1"/>
    <property type="molecule type" value="Genomic_DNA"/>
</dbReference>
<protein>
    <submittedName>
        <fullName evidence="2">Uncharacterized protein</fullName>
    </submittedName>
</protein>
<feature type="compositionally biased region" description="Polar residues" evidence="1">
    <location>
        <begin position="30"/>
        <end position="47"/>
    </location>
</feature>
<dbReference type="AlphaFoldDB" id="V9H1A3"/>
<keyword evidence="2" id="KW-0150">Chloroplast</keyword>
<proteinExistence type="predicted"/>
<evidence type="ECO:0000256" key="1">
    <source>
        <dbReference type="SAM" id="MobiDB-lite"/>
    </source>
</evidence>